<dbReference type="Proteomes" id="UP000228996">
    <property type="component" value="Unassembled WGS sequence"/>
</dbReference>
<evidence type="ECO:0000256" key="1">
    <source>
        <dbReference type="SAM" id="MobiDB-lite"/>
    </source>
</evidence>
<feature type="region of interest" description="Disordered" evidence="1">
    <location>
        <begin position="67"/>
        <end position="89"/>
    </location>
</feature>
<accession>A0A2M6XBU9</accession>
<evidence type="ECO:0000313" key="3">
    <source>
        <dbReference type="Proteomes" id="UP000228996"/>
    </source>
</evidence>
<evidence type="ECO:0000313" key="2">
    <source>
        <dbReference type="EMBL" id="PIU03089.1"/>
    </source>
</evidence>
<feature type="compositionally biased region" description="Basic and acidic residues" evidence="1">
    <location>
        <begin position="67"/>
        <end position="78"/>
    </location>
</feature>
<proteinExistence type="predicted"/>
<comment type="caution">
    <text evidence="2">The sequence shown here is derived from an EMBL/GenBank/DDBJ whole genome shotgun (WGS) entry which is preliminary data.</text>
</comment>
<name>A0A2M6XBU9_9BACT</name>
<dbReference type="EMBL" id="PEYO01000023">
    <property type="protein sequence ID" value="PIU03089.1"/>
    <property type="molecule type" value="Genomic_DNA"/>
</dbReference>
<gene>
    <name evidence="2" type="ORF">COT44_05010</name>
</gene>
<protein>
    <submittedName>
        <fullName evidence="2">Uncharacterized protein</fullName>
    </submittedName>
</protein>
<reference evidence="3" key="1">
    <citation type="submission" date="2017-09" db="EMBL/GenBank/DDBJ databases">
        <title>Depth-based differentiation of microbial function through sediment-hosted aquifers and enrichment of novel symbionts in the deep terrestrial subsurface.</title>
        <authorList>
            <person name="Probst A.J."/>
            <person name="Ladd B."/>
            <person name="Jarett J.K."/>
            <person name="Geller-Mcgrath D.E."/>
            <person name="Sieber C.M.K."/>
            <person name="Emerson J.B."/>
            <person name="Anantharaman K."/>
            <person name="Thomas B.C."/>
            <person name="Malmstrom R."/>
            <person name="Stieglmeier M."/>
            <person name="Klingl A."/>
            <person name="Woyke T."/>
            <person name="Ryan C.M."/>
            <person name="Banfield J.F."/>
        </authorList>
    </citation>
    <scope>NUCLEOTIDE SEQUENCE [LARGE SCALE GENOMIC DNA]</scope>
</reference>
<organism evidence="2 3">
    <name type="scientific">Candidatus Shapirobacteria bacterium CG08_land_8_20_14_0_20_39_18</name>
    <dbReference type="NCBI Taxonomy" id="1974883"/>
    <lineage>
        <taxon>Bacteria</taxon>
        <taxon>Candidatus Shapironibacteriota</taxon>
    </lineage>
</organism>
<sequence length="89" mass="10465">MIKNNDIATKTFVQITIDTAINRLRDELLERIKQSEDKTLTRLDKILGIVNKQDEDRVITAYRQTEHTDQLENHENRIKSLKTRTTSNL</sequence>
<dbReference type="AlphaFoldDB" id="A0A2M6XBU9"/>